<reference evidence="3" key="1">
    <citation type="submission" date="2019-10" db="EMBL/GenBank/DDBJ databases">
        <authorList>
            <person name="Zhang R."/>
            <person name="Pan Y."/>
            <person name="Wang J."/>
            <person name="Ma R."/>
            <person name="Yu S."/>
        </authorList>
    </citation>
    <scope>NUCLEOTIDE SEQUENCE</scope>
    <source>
        <strain evidence="3">LA-IB0</strain>
        <tissue evidence="3">Leaf</tissue>
    </source>
</reference>
<comment type="similarity">
    <text evidence="1">Belongs to the short-chain dehydrogenases/reductases (SDR) family.</text>
</comment>
<gene>
    <name evidence="3" type="ORF">BUALT_Bualt08G0092700</name>
</gene>
<dbReference type="InterPro" id="IPR002347">
    <property type="entry name" value="SDR_fam"/>
</dbReference>
<accession>A0AAV6XC34</accession>
<comment type="caution">
    <text evidence="3">The sequence shown here is derived from an EMBL/GenBank/DDBJ whole genome shotgun (WGS) entry which is preliminary data.</text>
</comment>
<name>A0AAV6XC34_9LAMI</name>
<sequence length="157" mass="17441">MEESISSHRCSYVQCDIVDEDQVKAMVDWTVNTYGGLDVIFCNAGKVTSTAAQTILELDLSEFDKVIPVHARGTAICVKQAAHKMTELGSRGIIICTSSVMATTSRPSSTDCTMLKNAVLGLMRCASQQLGVHGIRVNSRIWARHRWRYGEFYWAVH</sequence>
<proteinExistence type="inferred from homology"/>
<organism evidence="3 4">
    <name type="scientific">Buddleja alternifolia</name>
    <dbReference type="NCBI Taxonomy" id="168488"/>
    <lineage>
        <taxon>Eukaryota</taxon>
        <taxon>Viridiplantae</taxon>
        <taxon>Streptophyta</taxon>
        <taxon>Embryophyta</taxon>
        <taxon>Tracheophyta</taxon>
        <taxon>Spermatophyta</taxon>
        <taxon>Magnoliopsida</taxon>
        <taxon>eudicotyledons</taxon>
        <taxon>Gunneridae</taxon>
        <taxon>Pentapetalae</taxon>
        <taxon>asterids</taxon>
        <taxon>lamiids</taxon>
        <taxon>Lamiales</taxon>
        <taxon>Scrophulariaceae</taxon>
        <taxon>Buddlejeae</taxon>
        <taxon>Buddleja</taxon>
    </lineage>
</organism>
<dbReference type="Proteomes" id="UP000826271">
    <property type="component" value="Unassembled WGS sequence"/>
</dbReference>
<keyword evidence="2" id="KW-0520">NAD</keyword>
<evidence type="ECO:0000313" key="3">
    <source>
        <dbReference type="EMBL" id="KAG8378001.1"/>
    </source>
</evidence>
<dbReference type="PANTHER" id="PTHR42820:SF21">
    <property type="entry name" value="SHORT-CHAIN DEHYDROGENASE REDUCTASE 3B-LIKE"/>
    <property type="match status" value="1"/>
</dbReference>
<evidence type="ECO:0000256" key="2">
    <source>
        <dbReference type="ARBA" id="ARBA00023027"/>
    </source>
</evidence>
<evidence type="ECO:0000313" key="4">
    <source>
        <dbReference type="Proteomes" id="UP000826271"/>
    </source>
</evidence>
<evidence type="ECO:0000256" key="1">
    <source>
        <dbReference type="ARBA" id="ARBA00006484"/>
    </source>
</evidence>
<dbReference type="SUPFAM" id="SSF51735">
    <property type="entry name" value="NAD(P)-binding Rossmann-fold domains"/>
    <property type="match status" value="1"/>
</dbReference>
<dbReference type="AlphaFoldDB" id="A0AAV6XC34"/>
<dbReference type="Pfam" id="PF13561">
    <property type="entry name" value="adh_short_C2"/>
    <property type="match status" value="1"/>
</dbReference>
<dbReference type="InterPro" id="IPR036291">
    <property type="entry name" value="NAD(P)-bd_dom_sf"/>
</dbReference>
<dbReference type="EMBL" id="WHWC01000008">
    <property type="protein sequence ID" value="KAG8378001.1"/>
    <property type="molecule type" value="Genomic_DNA"/>
</dbReference>
<protein>
    <submittedName>
        <fullName evidence="3">Uncharacterized protein</fullName>
    </submittedName>
</protein>
<keyword evidence="4" id="KW-1185">Reference proteome</keyword>
<dbReference type="PANTHER" id="PTHR42820">
    <property type="entry name" value="SHORT-CHAIN DEHYDROGENASE REDUCTASE"/>
    <property type="match status" value="1"/>
</dbReference>
<dbReference type="Gene3D" id="3.40.50.720">
    <property type="entry name" value="NAD(P)-binding Rossmann-like Domain"/>
    <property type="match status" value="1"/>
</dbReference>